<gene>
    <name evidence="2" type="primary">RvY_09075-1</name>
    <name evidence="2" type="synonym">RvY_09075.1</name>
    <name evidence="2" type="ORF">RvY_09075</name>
</gene>
<feature type="region of interest" description="Disordered" evidence="1">
    <location>
        <begin position="1"/>
        <end position="29"/>
    </location>
</feature>
<reference evidence="2 3" key="1">
    <citation type="journal article" date="2016" name="Nat. Commun.">
        <title>Extremotolerant tardigrade genome and improved radiotolerance of human cultured cells by tardigrade-unique protein.</title>
        <authorList>
            <person name="Hashimoto T."/>
            <person name="Horikawa D.D."/>
            <person name="Saito Y."/>
            <person name="Kuwahara H."/>
            <person name="Kozuka-Hata H."/>
            <person name="Shin-I T."/>
            <person name="Minakuchi Y."/>
            <person name="Ohishi K."/>
            <person name="Motoyama A."/>
            <person name="Aizu T."/>
            <person name="Enomoto A."/>
            <person name="Kondo K."/>
            <person name="Tanaka S."/>
            <person name="Hara Y."/>
            <person name="Koshikawa S."/>
            <person name="Sagara H."/>
            <person name="Miura T."/>
            <person name="Yokobori S."/>
            <person name="Miyagawa K."/>
            <person name="Suzuki Y."/>
            <person name="Kubo T."/>
            <person name="Oyama M."/>
            <person name="Kohara Y."/>
            <person name="Fujiyama A."/>
            <person name="Arakawa K."/>
            <person name="Katayama T."/>
            <person name="Toyoda A."/>
            <person name="Kunieda T."/>
        </authorList>
    </citation>
    <scope>NUCLEOTIDE SEQUENCE [LARGE SCALE GENOMIC DNA]</scope>
    <source>
        <strain evidence="2 3">YOKOZUNA-1</strain>
    </source>
</reference>
<dbReference type="EMBL" id="BDGG01000004">
    <property type="protein sequence ID" value="GAU97846.1"/>
    <property type="molecule type" value="Genomic_DNA"/>
</dbReference>
<keyword evidence="3" id="KW-1185">Reference proteome</keyword>
<comment type="caution">
    <text evidence="2">The sequence shown here is derived from an EMBL/GenBank/DDBJ whole genome shotgun (WGS) entry which is preliminary data.</text>
</comment>
<name>A0A1D1V851_RAMVA</name>
<accession>A0A1D1V851</accession>
<dbReference type="Proteomes" id="UP000186922">
    <property type="component" value="Unassembled WGS sequence"/>
</dbReference>
<evidence type="ECO:0000313" key="3">
    <source>
        <dbReference type="Proteomes" id="UP000186922"/>
    </source>
</evidence>
<organism evidence="2 3">
    <name type="scientific">Ramazzottius varieornatus</name>
    <name type="common">Water bear</name>
    <name type="synonym">Tardigrade</name>
    <dbReference type="NCBI Taxonomy" id="947166"/>
    <lineage>
        <taxon>Eukaryota</taxon>
        <taxon>Metazoa</taxon>
        <taxon>Ecdysozoa</taxon>
        <taxon>Tardigrada</taxon>
        <taxon>Eutardigrada</taxon>
        <taxon>Parachela</taxon>
        <taxon>Hypsibioidea</taxon>
        <taxon>Ramazzottiidae</taxon>
        <taxon>Ramazzottius</taxon>
    </lineage>
</organism>
<proteinExistence type="predicted"/>
<evidence type="ECO:0000256" key="1">
    <source>
        <dbReference type="SAM" id="MobiDB-lite"/>
    </source>
</evidence>
<evidence type="ECO:0000313" key="2">
    <source>
        <dbReference type="EMBL" id="GAU97846.1"/>
    </source>
</evidence>
<protein>
    <submittedName>
        <fullName evidence="2">Uncharacterized protein</fullName>
    </submittedName>
</protein>
<sequence length="58" mass="6395">MDKTSTCSGPSHGGIPPPITINPAPSTLNRNMKTKELNDHTEMRLEDFMKKINIGDDV</sequence>
<dbReference type="AlphaFoldDB" id="A0A1D1V851"/>